<reference evidence="1" key="1">
    <citation type="journal article" date="2022" name="Arch. Microbiol.">
        <title>Bacteroides muris sp. nov. isolated from the cecum of wild-derived house mice.</title>
        <authorList>
            <person name="Fokt H."/>
            <person name="Unni R."/>
            <person name="Repnik U."/>
            <person name="Schmitz R.A."/>
            <person name="Bramkamp M."/>
            <person name="Baines J.F."/>
            <person name="Unterweger D."/>
        </authorList>
    </citation>
    <scope>NUCLEOTIDE SEQUENCE</scope>
    <source>
        <strain evidence="1">KH365_2</strain>
        <strain evidence="2">KH569_7</strain>
    </source>
</reference>
<evidence type="ECO:0000313" key="2">
    <source>
        <dbReference type="EMBL" id="MCR6506800.1"/>
    </source>
</evidence>
<keyword evidence="3" id="KW-1185">Reference proteome</keyword>
<dbReference type="Proteomes" id="UP001143810">
    <property type="component" value="Unassembled WGS sequence"/>
</dbReference>
<dbReference type="Proteomes" id="UP001143192">
    <property type="component" value="Unassembled WGS sequence"/>
</dbReference>
<organism evidence="1 3">
    <name type="scientific">Bacteroides muris</name>
    <name type="common">ex Fokt et al. 2023</name>
    <dbReference type="NCBI Taxonomy" id="2937417"/>
    <lineage>
        <taxon>Bacteria</taxon>
        <taxon>Pseudomonadati</taxon>
        <taxon>Bacteroidota</taxon>
        <taxon>Bacteroidia</taxon>
        <taxon>Bacteroidales</taxon>
        <taxon>Bacteroidaceae</taxon>
        <taxon>Bacteroides</taxon>
    </lineage>
</organism>
<name>A0A9X2NLN9_9BACE</name>
<comment type="caution">
    <text evidence="1">The sequence shown here is derived from an EMBL/GenBank/DDBJ whole genome shotgun (WGS) entry which is preliminary data.</text>
</comment>
<accession>A0A9X2NLN9</accession>
<dbReference type="RefSeq" id="WP_257930370.1">
    <property type="nucleotide sequence ID" value="NZ_JAMZED010000001.1"/>
</dbReference>
<dbReference type="EMBL" id="JAMZED010000001">
    <property type="protein sequence ID" value="MCR6503198.1"/>
    <property type="molecule type" value="Genomic_DNA"/>
</dbReference>
<gene>
    <name evidence="2" type="ORF">M1B78_01095</name>
    <name evidence="1" type="ORF">M1B79_00560</name>
</gene>
<reference evidence="1" key="2">
    <citation type="submission" date="2022-04" db="EMBL/GenBank/DDBJ databases">
        <authorList>
            <person name="Fokt H."/>
            <person name="Baines J."/>
        </authorList>
    </citation>
    <scope>NUCLEOTIDE SEQUENCE</scope>
    <source>
        <strain evidence="1">KH365_2</strain>
        <strain evidence="2">KH569_7</strain>
    </source>
</reference>
<evidence type="ECO:0000313" key="1">
    <source>
        <dbReference type="EMBL" id="MCR6503198.1"/>
    </source>
</evidence>
<protein>
    <submittedName>
        <fullName evidence="1">NVEALA domain-containing protein</fullName>
    </submittedName>
</protein>
<dbReference type="InterPro" id="IPR025905">
    <property type="entry name" value="NVEALA"/>
</dbReference>
<sequence>MKKIMRVAFVAAFAAIAGYSVYESQKVDVISDLMLANTEALANSEVIVGQPCACVKYSWCMYFYPWEQWEEEGAFYN</sequence>
<proteinExistence type="predicted"/>
<dbReference type="AlphaFoldDB" id="A0A9X2NLN9"/>
<evidence type="ECO:0000313" key="3">
    <source>
        <dbReference type="Proteomes" id="UP001143192"/>
    </source>
</evidence>
<dbReference type="Pfam" id="PF14055">
    <property type="entry name" value="NVEALA"/>
    <property type="match status" value="1"/>
</dbReference>
<dbReference type="EMBL" id="JAMZEE010000002">
    <property type="protein sequence ID" value="MCR6506800.1"/>
    <property type="molecule type" value="Genomic_DNA"/>
</dbReference>